<protein>
    <submittedName>
        <fullName evidence="1">Uncharacterized protein</fullName>
    </submittedName>
</protein>
<proteinExistence type="predicted"/>
<dbReference type="OrthoDB" id="6420225at2759"/>
<dbReference type="Proteomes" id="UP000499080">
    <property type="component" value="Unassembled WGS sequence"/>
</dbReference>
<evidence type="ECO:0000313" key="1">
    <source>
        <dbReference type="EMBL" id="GBN99018.1"/>
    </source>
</evidence>
<reference evidence="1 2" key="1">
    <citation type="journal article" date="2019" name="Sci. Rep.">
        <title>Orb-weaving spider Araneus ventricosus genome elucidates the spidroin gene catalogue.</title>
        <authorList>
            <person name="Kono N."/>
            <person name="Nakamura H."/>
            <person name="Ohtoshi R."/>
            <person name="Moran D.A.P."/>
            <person name="Shinohara A."/>
            <person name="Yoshida Y."/>
            <person name="Fujiwara M."/>
            <person name="Mori M."/>
            <person name="Tomita M."/>
            <person name="Arakawa K."/>
        </authorList>
    </citation>
    <scope>NUCLEOTIDE SEQUENCE [LARGE SCALE GENOMIC DNA]</scope>
</reference>
<evidence type="ECO:0000313" key="2">
    <source>
        <dbReference type="Proteomes" id="UP000499080"/>
    </source>
</evidence>
<name>A0A4Y2TEF6_ARAVE</name>
<gene>
    <name evidence="1" type="ORF">AVEN_261108_1</name>
</gene>
<organism evidence="1 2">
    <name type="scientific">Araneus ventricosus</name>
    <name type="common">Orbweaver spider</name>
    <name type="synonym">Epeira ventricosa</name>
    <dbReference type="NCBI Taxonomy" id="182803"/>
    <lineage>
        <taxon>Eukaryota</taxon>
        <taxon>Metazoa</taxon>
        <taxon>Ecdysozoa</taxon>
        <taxon>Arthropoda</taxon>
        <taxon>Chelicerata</taxon>
        <taxon>Arachnida</taxon>
        <taxon>Araneae</taxon>
        <taxon>Araneomorphae</taxon>
        <taxon>Entelegynae</taxon>
        <taxon>Araneoidea</taxon>
        <taxon>Araneidae</taxon>
        <taxon>Araneus</taxon>
    </lineage>
</organism>
<comment type="caution">
    <text evidence="1">The sequence shown here is derived from an EMBL/GenBank/DDBJ whole genome shotgun (WGS) entry which is preliminary data.</text>
</comment>
<accession>A0A4Y2TEF6</accession>
<dbReference type="EMBL" id="BGPR01028090">
    <property type="protein sequence ID" value="GBN99018.1"/>
    <property type="molecule type" value="Genomic_DNA"/>
</dbReference>
<keyword evidence="2" id="KW-1185">Reference proteome</keyword>
<sequence length="436" mass="50202">MKSEGQRWLEKKAGNVPALVPSDKIKYLIEFTECTKDFLDAADRIIGKVYPEVSYTTAIYEHLDKYFQKDLKDNINGIALELILMADEKDQLLMDALRLFESSKNLLFYVNKVTKDQTFEERFESLCLWFGAEIIESWFNWKTRVAICQIRMALCFDDVMGMNTYKFGFAKEKISSTAKVIPDILRTNLVELWQIVSNITFSNYNRFFIKSLHDCCRLFVSGLLSNSPTVVLSADKRKTTRKKLYVVANDLNFLASFVGQIISNTVKTLPADVVDPKAFLSDAIQQVCVAICESLLFVANKRIKRVIEAGNKLKQKLAVVNYAVIMERKIGKEANQYLTSDAFMIFLQSFGQRILDIIQNYAKFYDIEHSVKTSNNLKSKGKKSKLIFQGLFEVSKETEKLCLDLGEMNVSRQAWYYEFKELERKMKETSNDSEAL</sequence>
<dbReference type="AlphaFoldDB" id="A0A4Y2TEF6"/>